<feature type="region of interest" description="Disordered" evidence="10">
    <location>
        <begin position="1284"/>
        <end position="1337"/>
    </location>
</feature>
<feature type="region of interest" description="Disordered" evidence="10">
    <location>
        <begin position="1018"/>
        <end position="1051"/>
    </location>
</feature>
<feature type="domain" description="RING-type" evidence="11">
    <location>
        <begin position="297"/>
        <end position="336"/>
    </location>
</feature>
<dbReference type="InterPro" id="IPR013083">
    <property type="entry name" value="Znf_RING/FYVE/PHD"/>
</dbReference>
<feature type="region of interest" description="Disordered" evidence="10">
    <location>
        <begin position="568"/>
        <end position="593"/>
    </location>
</feature>
<feature type="compositionally biased region" description="Polar residues" evidence="10">
    <location>
        <begin position="1702"/>
        <end position="1715"/>
    </location>
</feature>
<dbReference type="Pfam" id="PF13639">
    <property type="entry name" value="zf-RING_2"/>
    <property type="match status" value="1"/>
</dbReference>
<dbReference type="GO" id="GO:0061630">
    <property type="term" value="F:ubiquitin protein ligase activity"/>
    <property type="evidence" value="ECO:0007669"/>
    <property type="project" value="UniProtKB-EC"/>
</dbReference>
<feature type="compositionally biased region" description="Polar residues" evidence="10">
    <location>
        <begin position="1217"/>
        <end position="1237"/>
    </location>
</feature>
<dbReference type="SUPFAM" id="SSF57850">
    <property type="entry name" value="RING/U-box"/>
    <property type="match status" value="1"/>
</dbReference>
<evidence type="ECO:0000256" key="2">
    <source>
        <dbReference type="ARBA" id="ARBA00012483"/>
    </source>
</evidence>
<evidence type="ECO:0000313" key="13">
    <source>
        <dbReference type="Proteomes" id="UP000272942"/>
    </source>
</evidence>
<feature type="compositionally biased region" description="Low complexity" evidence="10">
    <location>
        <begin position="1317"/>
        <end position="1330"/>
    </location>
</feature>
<evidence type="ECO:0000256" key="1">
    <source>
        <dbReference type="ARBA" id="ARBA00000900"/>
    </source>
</evidence>
<evidence type="ECO:0000256" key="4">
    <source>
        <dbReference type="ARBA" id="ARBA00022723"/>
    </source>
</evidence>
<evidence type="ECO:0000313" key="14">
    <source>
        <dbReference type="WBParaSite" id="ECPE_0000847501-mRNA-1"/>
    </source>
</evidence>
<feature type="compositionally biased region" description="Polar residues" evidence="10">
    <location>
        <begin position="144"/>
        <end position="156"/>
    </location>
</feature>
<feature type="compositionally biased region" description="Polar residues" evidence="10">
    <location>
        <begin position="89"/>
        <end position="105"/>
    </location>
</feature>
<dbReference type="PROSITE" id="PS00518">
    <property type="entry name" value="ZF_RING_1"/>
    <property type="match status" value="1"/>
</dbReference>
<dbReference type="SMART" id="SM00184">
    <property type="entry name" value="RING"/>
    <property type="match status" value="1"/>
</dbReference>
<dbReference type="WBParaSite" id="ECPE_0000847501-mRNA-1">
    <property type="protein sequence ID" value="ECPE_0000847501-mRNA-1"/>
    <property type="gene ID" value="ECPE_0000847501"/>
</dbReference>
<dbReference type="InterPro" id="IPR001841">
    <property type="entry name" value="Znf_RING"/>
</dbReference>
<feature type="compositionally biased region" description="Polar residues" evidence="10">
    <location>
        <begin position="117"/>
        <end position="128"/>
    </location>
</feature>
<feature type="region of interest" description="Disordered" evidence="10">
    <location>
        <begin position="1414"/>
        <end position="1663"/>
    </location>
</feature>
<feature type="compositionally biased region" description="Low complexity" evidence="10">
    <location>
        <begin position="1414"/>
        <end position="1438"/>
    </location>
</feature>
<dbReference type="CDD" id="cd23130">
    <property type="entry name" value="RING-HC_EHV1-like"/>
    <property type="match status" value="1"/>
</dbReference>
<protein>
    <recommendedName>
        <fullName evidence="2">RING-type E3 ubiquitin transferase</fullName>
        <ecNumber evidence="2">2.3.2.27</ecNumber>
    </recommendedName>
</protein>
<evidence type="ECO:0000256" key="3">
    <source>
        <dbReference type="ARBA" id="ARBA00022679"/>
    </source>
</evidence>
<dbReference type="PANTHER" id="PTHR46077:SF1">
    <property type="entry name" value="TOP1 BINDING ARGININE_SERINE RICH PROTEIN, E3 UBIQUITIN LIGASE"/>
    <property type="match status" value="1"/>
</dbReference>
<feature type="compositionally biased region" description="Polar residues" evidence="10">
    <location>
        <begin position="1544"/>
        <end position="1553"/>
    </location>
</feature>
<accession>A0A183ANB4</accession>
<keyword evidence="8" id="KW-0804">Transcription</keyword>
<feature type="compositionally biased region" description="Polar residues" evidence="10">
    <location>
        <begin position="1590"/>
        <end position="1611"/>
    </location>
</feature>
<reference evidence="12 13" key="2">
    <citation type="submission" date="2018-11" db="EMBL/GenBank/DDBJ databases">
        <authorList>
            <consortium name="Pathogen Informatics"/>
        </authorList>
    </citation>
    <scope>NUCLEOTIDE SEQUENCE [LARGE SCALE GENOMIC DNA]</scope>
    <source>
        <strain evidence="12 13">Egypt</strain>
    </source>
</reference>
<dbReference type="GO" id="GO:0006513">
    <property type="term" value="P:protein monoubiquitination"/>
    <property type="evidence" value="ECO:0007669"/>
    <property type="project" value="TreeGrafter"/>
</dbReference>
<evidence type="ECO:0000256" key="10">
    <source>
        <dbReference type="SAM" id="MobiDB-lite"/>
    </source>
</evidence>
<feature type="compositionally biased region" description="Polar residues" evidence="10">
    <location>
        <begin position="1037"/>
        <end position="1051"/>
    </location>
</feature>
<keyword evidence="6" id="KW-0862">Zinc</keyword>
<dbReference type="EMBL" id="UZAN01045990">
    <property type="protein sequence ID" value="VDP83546.1"/>
    <property type="molecule type" value="Genomic_DNA"/>
</dbReference>
<feature type="compositionally biased region" description="Basic and acidic residues" evidence="10">
    <location>
        <begin position="1453"/>
        <end position="1466"/>
    </location>
</feature>
<evidence type="ECO:0000256" key="8">
    <source>
        <dbReference type="ARBA" id="ARBA00023163"/>
    </source>
</evidence>
<reference evidence="14" key="1">
    <citation type="submission" date="2016-06" db="UniProtKB">
        <authorList>
            <consortium name="WormBaseParasite"/>
        </authorList>
    </citation>
    <scope>IDENTIFICATION</scope>
</reference>
<organism evidence="14">
    <name type="scientific">Echinostoma caproni</name>
    <dbReference type="NCBI Taxonomy" id="27848"/>
    <lineage>
        <taxon>Eukaryota</taxon>
        <taxon>Metazoa</taxon>
        <taxon>Spiralia</taxon>
        <taxon>Lophotrochozoa</taxon>
        <taxon>Platyhelminthes</taxon>
        <taxon>Trematoda</taxon>
        <taxon>Digenea</taxon>
        <taxon>Plagiorchiida</taxon>
        <taxon>Echinostomata</taxon>
        <taxon>Echinostomatoidea</taxon>
        <taxon>Echinostomatidae</taxon>
        <taxon>Echinostoma</taxon>
    </lineage>
</organism>
<evidence type="ECO:0000256" key="7">
    <source>
        <dbReference type="ARBA" id="ARBA00023015"/>
    </source>
</evidence>
<evidence type="ECO:0000256" key="9">
    <source>
        <dbReference type="PROSITE-ProRule" id="PRU00175"/>
    </source>
</evidence>
<feature type="region of interest" description="Disordered" evidence="10">
    <location>
        <begin position="1179"/>
        <end position="1247"/>
    </location>
</feature>
<feature type="compositionally biased region" description="Polar residues" evidence="10">
    <location>
        <begin position="402"/>
        <end position="411"/>
    </location>
</feature>
<feature type="region of interest" description="Disordered" evidence="10">
    <location>
        <begin position="396"/>
        <end position="417"/>
    </location>
</feature>
<dbReference type="InterPro" id="IPR017907">
    <property type="entry name" value="Znf_RING_CS"/>
</dbReference>
<dbReference type="EC" id="2.3.2.27" evidence="2"/>
<sequence length="1715" mass="187192">MHRGRRHTASSATTNAGTVVALRRGTSTRRARPIRATGENTNSSCAFGADGPPPPIGISYLSDCSSGSSLSTSSSTSSSSMSSSSTDSQDQATIGVTSESVSVSHKSPRSRGRTVPVSIQISNGPGNTRSRRAPISSRLRSVDTVDTGNSDNSAASSGPVRCALPISSNPVTTRSGRRRSSRTTNRTATPPHSLNDSVQIVGMQQPPVSTIRLRLGRTLTQPPRANRPGSLTRRTLISSRLNPTPLAAQEETVARTPAQSSAAMRRSRSAADTADLHAALVAARRPPGSASDGEDDCVICLCEKSNRSVVLPCMHTFCFDCIHRWLTINPSCPLCKRLAQRVIHSVLSDTEFTELLVSDLQAQRNSRRVARLPASFDLEEEILFAHAATAAAAAAADDVHTQRGSSSVPQRQSHHHYHYHLNPPPVRLIDYWDGMGRDEASVTSLFLPSATMHSVGSMSRSTGTDQPRPNFRWNPEFGPLVESSRSFLTNLVNNALRRRNSSLLDGLLLRQLVYIFGFESVPVAQEPVLERDITPNFLATNEAQRQRLQSFVRRDLRVLAPWLAYRSSSSSTSTTSNANESNTAPITPDEPQAGSAVTAPLICGAPGLLADTPELDMITERVVNHFTSVPMTNADALHQLLISFPALCPPLVPAIYLTHFCSEVIQFARYSGTLEQYDYAVCLYRRHSPYSSNSGLTEPSSTTTLYPATRTTRRDPRLAVYMGSACWPRLRPGFAEPQGLITHPLINWLLQRLFVHSVSGATHPSALPGTGEYPLIVPEPLVFQYSRTPCHPHCSRLSSLSRALLEAVPTIIRFRSTSFQSEAIQMSGRRRVVVTNGNDSTNEGNMTSAELYPNRLVYQRILSELIDQARFSDALASYFSSYRTEGVTSLDQRNSRANSASTTISELRSRASSRMNLVLGLFGDLISELSTENANTPPSSPVTNRSGIDHLRPALDKHSQALRRLSGLLLLFTARVPSGLRAERDEDVISELIHTPLMPMTVPPVTPLSTPSQVIDLTVNTPNQDSHSNRSLSRSSVQPRSPGTNSGSESNRLLHSDWHFLFRPTLFSRTSVNGSSQSTAVPESGVLDLSNRTVSNLSDSPIHIEQGSGEDHVLRPDQAQQTGSGQQQTETNVSSPLNAPDILGLDNLDTGSFQLETSLSPVATDLYWRAPNDPCVIISSDSSPASSDDETVPARRSIVPNPSDPLYAITDDESDHGANSSLRQTKPETVSPTNISIPSGPADSTDLLTVQDNTSRLSLDSQVGPPLPSYTSSFMSQLITNVHGQEEPMDVDEKPEDLVAAPESSENCSVPSGTKRPSSSMQSDPPDSGSYPHAPKLSRSVEPSLVHFSLRPRLAFVKSHGGHWITPHSPRSLHYYHPRRRRYHDHTRSRSPIVLESSESDCELLRESIHVYSDSSSCSSSSSSTSSSRSSSSSSSQSRPRERSCSPPVPIPTERRPRRDSSTDSSRHHHRRRHRRCHCHRHHCHGCRKHRKQGRRSKYHKRSGSKHHHHHNEKHDKHAKRRHPGLSPRSRYYPRLRMVRRPAQTVQLNSSASPILISDEDNELNNPPVLDSANTFELPSSSHSGPTSSVATIVSSNAPRQSSTTKTSTTCVPVLSDEPCCSYSGGADNRGRSEVGEAAQDSLSPKTETKSKPSGSVTRSIFEPSNLNEFYQFIAELETNPPSVGPRDSEPSNSIDHDAQGPSEQPTESSADPPT</sequence>
<dbReference type="GO" id="GO:0000209">
    <property type="term" value="P:protein polyubiquitination"/>
    <property type="evidence" value="ECO:0007669"/>
    <property type="project" value="TreeGrafter"/>
</dbReference>
<feature type="compositionally biased region" description="Basic and acidic residues" evidence="10">
    <location>
        <begin position="1687"/>
        <end position="1699"/>
    </location>
</feature>
<dbReference type="OrthoDB" id="21204at2759"/>
<feature type="region of interest" description="Disordered" evidence="10">
    <location>
        <begin position="1"/>
        <end position="195"/>
    </location>
</feature>
<evidence type="ECO:0000256" key="6">
    <source>
        <dbReference type="ARBA" id="ARBA00022833"/>
    </source>
</evidence>
<feature type="compositionally biased region" description="Low complexity" evidence="10">
    <location>
        <begin position="1118"/>
        <end position="1129"/>
    </location>
</feature>
<keyword evidence="5 9" id="KW-0863">Zinc-finger</keyword>
<proteinExistence type="predicted"/>
<dbReference type="Proteomes" id="UP000272942">
    <property type="component" value="Unassembled WGS sequence"/>
</dbReference>
<keyword evidence="13" id="KW-1185">Reference proteome</keyword>
<feature type="compositionally biased region" description="Polar residues" evidence="10">
    <location>
        <begin position="1304"/>
        <end position="1316"/>
    </location>
</feature>
<evidence type="ECO:0000256" key="5">
    <source>
        <dbReference type="ARBA" id="ARBA00022771"/>
    </source>
</evidence>
<feature type="compositionally biased region" description="Polar residues" evidence="10">
    <location>
        <begin position="1641"/>
        <end position="1663"/>
    </location>
</feature>
<dbReference type="PROSITE" id="PS50089">
    <property type="entry name" value="ZF_RING_2"/>
    <property type="match status" value="1"/>
</dbReference>
<evidence type="ECO:0000259" key="11">
    <source>
        <dbReference type="PROSITE" id="PS50089"/>
    </source>
</evidence>
<feature type="compositionally biased region" description="Low complexity" evidence="10">
    <location>
        <begin position="59"/>
        <end position="88"/>
    </location>
</feature>
<feature type="compositionally biased region" description="Basic residues" evidence="10">
    <location>
        <begin position="1467"/>
        <end position="1524"/>
    </location>
</feature>
<name>A0A183ANB4_9TREM</name>
<feature type="compositionally biased region" description="Low complexity" evidence="10">
    <location>
        <begin position="568"/>
        <end position="584"/>
    </location>
</feature>
<keyword evidence="4" id="KW-0479">Metal-binding</keyword>
<feature type="region of interest" description="Disordered" evidence="10">
    <location>
        <begin position="1115"/>
        <end position="1143"/>
    </location>
</feature>
<feature type="compositionally biased region" description="Low complexity" evidence="10">
    <location>
        <begin position="1580"/>
        <end position="1589"/>
    </location>
</feature>
<gene>
    <name evidence="12" type="ORF">ECPE_LOCUS8449</name>
</gene>
<comment type="catalytic activity">
    <reaction evidence="1">
        <text>S-ubiquitinyl-[E2 ubiquitin-conjugating enzyme]-L-cysteine + [acceptor protein]-L-lysine = [E2 ubiquitin-conjugating enzyme]-L-cysteine + N(6)-ubiquitinyl-[acceptor protein]-L-lysine.</text>
        <dbReference type="EC" id="2.3.2.27"/>
    </reaction>
</comment>
<evidence type="ECO:0000313" key="12">
    <source>
        <dbReference type="EMBL" id="VDP83546.1"/>
    </source>
</evidence>
<dbReference type="GO" id="GO:0008270">
    <property type="term" value="F:zinc ion binding"/>
    <property type="evidence" value="ECO:0007669"/>
    <property type="project" value="UniProtKB-KW"/>
</dbReference>
<dbReference type="Gene3D" id="3.30.40.10">
    <property type="entry name" value="Zinc/RING finger domain, C3HC4 (zinc finger)"/>
    <property type="match status" value="1"/>
</dbReference>
<keyword evidence="7" id="KW-0805">Transcription regulation</keyword>
<keyword evidence="3" id="KW-0808">Transferase</keyword>
<dbReference type="PANTHER" id="PTHR46077">
    <property type="entry name" value="E3 UBIQUITIN-PROTEIN LIGASE TOPORS"/>
    <property type="match status" value="1"/>
</dbReference>
<feature type="region of interest" description="Disordered" evidence="10">
    <location>
        <begin position="1677"/>
        <end position="1715"/>
    </location>
</feature>